<dbReference type="SUPFAM" id="SSF51905">
    <property type="entry name" value="FAD/NAD(P)-binding domain"/>
    <property type="match status" value="1"/>
</dbReference>
<name>D1CHF7_THET1</name>
<feature type="domain" description="FAD-binding" evidence="1">
    <location>
        <begin position="26"/>
        <end position="177"/>
    </location>
</feature>
<reference evidence="3" key="1">
    <citation type="journal article" date="2010" name="Stand. Genomic Sci.">
        <title>Complete genome sequence of 'Thermobaculum terrenum' type strain (YNP1).</title>
        <authorList>
            <person name="Kiss H."/>
            <person name="Cleland D."/>
            <person name="Lapidus A."/>
            <person name="Lucas S."/>
            <person name="Glavina Del Rio T."/>
            <person name="Nolan M."/>
            <person name="Tice H."/>
            <person name="Han C."/>
            <person name="Goodwin L."/>
            <person name="Pitluck S."/>
            <person name="Liolios K."/>
            <person name="Ivanova N."/>
            <person name="Mavromatis K."/>
            <person name="Ovchinnikova G."/>
            <person name="Pati A."/>
            <person name="Chen A."/>
            <person name="Palaniappan K."/>
            <person name="Land M."/>
            <person name="Hauser L."/>
            <person name="Chang Y."/>
            <person name="Jeffries C."/>
            <person name="Lu M."/>
            <person name="Brettin T."/>
            <person name="Detter J."/>
            <person name="Goker M."/>
            <person name="Tindall B."/>
            <person name="Beck B."/>
            <person name="McDermott T."/>
            <person name="Woyke T."/>
            <person name="Bristow J."/>
            <person name="Eisen J."/>
            <person name="Markowitz V."/>
            <person name="Hugenholtz P."/>
            <person name="Kyrpides N."/>
            <person name="Klenk H."/>
            <person name="Cheng J."/>
        </authorList>
    </citation>
    <scope>NUCLEOTIDE SEQUENCE [LARGE SCALE GENOMIC DNA]</scope>
    <source>
        <strain evidence="3">ATCC BAA-798 / YNP1</strain>
    </source>
</reference>
<dbReference type="KEGG" id="ttr:Tter_2279"/>
<dbReference type="InterPro" id="IPR002938">
    <property type="entry name" value="FAD-bd"/>
</dbReference>
<proteinExistence type="predicted"/>
<dbReference type="GO" id="GO:0016628">
    <property type="term" value="F:oxidoreductase activity, acting on the CH-CH group of donors, NAD or NADP as acceptor"/>
    <property type="evidence" value="ECO:0007669"/>
    <property type="project" value="InterPro"/>
</dbReference>
<dbReference type="EMBL" id="CP001826">
    <property type="protein sequence ID" value="ACZ43178.1"/>
    <property type="molecule type" value="Genomic_DNA"/>
</dbReference>
<dbReference type="Pfam" id="PF01494">
    <property type="entry name" value="FAD_binding_3"/>
    <property type="match status" value="1"/>
</dbReference>
<dbReference type="PRINTS" id="PR00368">
    <property type="entry name" value="FADPNR"/>
</dbReference>
<evidence type="ECO:0000259" key="1">
    <source>
        <dbReference type="Pfam" id="PF01494"/>
    </source>
</evidence>
<dbReference type="NCBIfam" id="TIGR02032">
    <property type="entry name" value="GG-red-SF"/>
    <property type="match status" value="1"/>
</dbReference>
<dbReference type="eggNOG" id="COG0644">
    <property type="taxonomic scope" value="Bacteria"/>
</dbReference>
<sequence length="413" mass="44411">MLTTFAQGRLPPGAEEVYNAAMKAGKYDVVVVGAGPAGSACAWELARHGVRVLLLDKSEFPRDKTCGDGLTPRAVSVLEGMGLAREVAGMGGRVSQVRVVGPGGTSTTLGMPGRGGLVVPRLRLDDALLRRATSVGAEFEAPARAEAVELEGQHALVRLEDGRGVRARMVVVATGASPRLLERSGLVAARPRLLAASRAYFECPAAQVEEMVFSFQGVTLPGYGWIFPLGGGRFNVGAGVLARHEGSTARKEFEAFTRSRLCSRLLPGARREGPVRGFPLRTDFLRSRLWAPGVVMVGEAAGLVNPLTGEGIDYALESGVIAGRHVREMLSRGEIEARAYERELRSRFSELFRTCERLRWLCRSRLAVHRLVTAADRHEDLRRMTARIVLGLEAEGRVPVAMAAKALVALLGA</sequence>
<dbReference type="AlphaFoldDB" id="D1CHF7"/>
<organism evidence="2 3">
    <name type="scientific">Thermobaculum terrenum (strain ATCC BAA-798 / CCMEE 7001 / YNP1)</name>
    <dbReference type="NCBI Taxonomy" id="525904"/>
    <lineage>
        <taxon>Bacteria</taxon>
        <taxon>Bacillati</taxon>
        <taxon>Chloroflexota</taxon>
        <taxon>Chloroflexia</taxon>
        <taxon>Candidatus Thermobaculales</taxon>
        <taxon>Candidatus Thermobaculaceae</taxon>
        <taxon>Thermobaculum</taxon>
    </lineage>
</organism>
<dbReference type="Proteomes" id="UP000000323">
    <property type="component" value="Chromosome 2"/>
</dbReference>
<dbReference type="PANTHER" id="PTHR42685">
    <property type="entry name" value="GERANYLGERANYL DIPHOSPHATE REDUCTASE"/>
    <property type="match status" value="1"/>
</dbReference>
<keyword evidence="3" id="KW-1185">Reference proteome</keyword>
<evidence type="ECO:0000313" key="3">
    <source>
        <dbReference type="Proteomes" id="UP000000323"/>
    </source>
</evidence>
<dbReference type="InterPro" id="IPR011777">
    <property type="entry name" value="Geranylgeranyl_Rdtase_fam"/>
</dbReference>
<dbReference type="GO" id="GO:0071949">
    <property type="term" value="F:FAD binding"/>
    <property type="evidence" value="ECO:0007669"/>
    <property type="project" value="InterPro"/>
</dbReference>
<dbReference type="RefSeq" id="WP_012876209.1">
    <property type="nucleotide sequence ID" value="NC_013526.1"/>
</dbReference>
<dbReference type="OrthoDB" id="9785276at2"/>
<dbReference type="PRINTS" id="PR00411">
    <property type="entry name" value="PNDRDTASEI"/>
</dbReference>
<dbReference type="HOGENOM" id="CLU_024648_5_2_0"/>
<gene>
    <name evidence="2" type="ordered locus">Tter_2279</name>
</gene>
<dbReference type="InterPro" id="IPR036188">
    <property type="entry name" value="FAD/NAD-bd_sf"/>
</dbReference>
<dbReference type="InterPro" id="IPR050407">
    <property type="entry name" value="Geranylgeranyl_reductase"/>
</dbReference>
<accession>D1CHF7</accession>
<dbReference type="STRING" id="525904.Tter_2279"/>
<evidence type="ECO:0000313" key="2">
    <source>
        <dbReference type="EMBL" id="ACZ43178.1"/>
    </source>
</evidence>
<protein>
    <submittedName>
        <fullName evidence="2">Geranylgeranyl reductase</fullName>
    </submittedName>
</protein>
<dbReference type="Gene3D" id="3.50.50.60">
    <property type="entry name" value="FAD/NAD(P)-binding domain"/>
    <property type="match status" value="1"/>
</dbReference>
<dbReference type="PANTHER" id="PTHR42685:SF22">
    <property type="entry name" value="CONDITIONED MEDIUM FACTOR RECEPTOR 1"/>
    <property type="match status" value="1"/>
</dbReference>